<dbReference type="Proteomes" id="UP001419268">
    <property type="component" value="Unassembled WGS sequence"/>
</dbReference>
<organism evidence="2 3">
    <name type="scientific">Stephania cephalantha</name>
    <dbReference type="NCBI Taxonomy" id="152367"/>
    <lineage>
        <taxon>Eukaryota</taxon>
        <taxon>Viridiplantae</taxon>
        <taxon>Streptophyta</taxon>
        <taxon>Embryophyta</taxon>
        <taxon>Tracheophyta</taxon>
        <taxon>Spermatophyta</taxon>
        <taxon>Magnoliopsida</taxon>
        <taxon>Ranunculales</taxon>
        <taxon>Menispermaceae</taxon>
        <taxon>Menispermoideae</taxon>
        <taxon>Cissampelideae</taxon>
        <taxon>Stephania</taxon>
    </lineage>
</organism>
<comment type="caution">
    <text evidence="2">The sequence shown here is derived from an EMBL/GenBank/DDBJ whole genome shotgun (WGS) entry which is preliminary data.</text>
</comment>
<evidence type="ECO:0000313" key="3">
    <source>
        <dbReference type="Proteomes" id="UP001419268"/>
    </source>
</evidence>
<dbReference type="AlphaFoldDB" id="A0AAP0HYS4"/>
<sequence>MTHLDRGVSAFSPLPPGLSSSSSPFLLLPLGLPGVCGVCTVVRVECVSEVREMMLECVDKDCDVDFLS</sequence>
<keyword evidence="3" id="KW-1185">Reference proteome</keyword>
<gene>
    <name evidence="2" type="ORF">Scep_025011</name>
</gene>
<name>A0AAP0HYS4_9MAGN</name>
<evidence type="ECO:0000313" key="2">
    <source>
        <dbReference type="EMBL" id="KAK9101581.1"/>
    </source>
</evidence>
<dbReference type="EMBL" id="JBBNAG010000010">
    <property type="protein sequence ID" value="KAK9101581.1"/>
    <property type="molecule type" value="Genomic_DNA"/>
</dbReference>
<protein>
    <submittedName>
        <fullName evidence="2">Uncharacterized protein</fullName>
    </submittedName>
</protein>
<feature type="region of interest" description="Disordered" evidence="1">
    <location>
        <begin position="1"/>
        <end position="20"/>
    </location>
</feature>
<proteinExistence type="predicted"/>
<accession>A0AAP0HYS4</accession>
<evidence type="ECO:0000256" key="1">
    <source>
        <dbReference type="SAM" id="MobiDB-lite"/>
    </source>
</evidence>
<reference evidence="2 3" key="1">
    <citation type="submission" date="2024-01" db="EMBL/GenBank/DDBJ databases">
        <title>Genome assemblies of Stephania.</title>
        <authorList>
            <person name="Yang L."/>
        </authorList>
    </citation>
    <scope>NUCLEOTIDE SEQUENCE [LARGE SCALE GENOMIC DNA]</scope>
    <source>
        <strain evidence="2">JXDWG</strain>
        <tissue evidence="2">Leaf</tissue>
    </source>
</reference>